<dbReference type="OrthoDB" id="1803673at2"/>
<dbReference type="Proteomes" id="UP000271031">
    <property type="component" value="Unassembled WGS sequence"/>
</dbReference>
<organism evidence="1 2">
    <name type="scientific">Brevibacillus fluminis</name>
    <dbReference type="NCBI Taxonomy" id="511487"/>
    <lineage>
        <taxon>Bacteria</taxon>
        <taxon>Bacillati</taxon>
        <taxon>Bacillota</taxon>
        <taxon>Bacilli</taxon>
        <taxon>Bacillales</taxon>
        <taxon>Paenibacillaceae</taxon>
        <taxon>Brevibacillus</taxon>
    </lineage>
</organism>
<protein>
    <recommendedName>
        <fullName evidence="3">Copper amine oxidase N-terminal domain-containing protein</fullName>
    </recommendedName>
</protein>
<dbReference type="AlphaFoldDB" id="A0A3M8DPL5"/>
<evidence type="ECO:0000313" key="1">
    <source>
        <dbReference type="EMBL" id="RNB89449.1"/>
    </source>
</evidence>
<dbReference type="RefSeq" id="WP_122917704.1">
    <property type="nucleotide sequence ID" value="NZ_RHHQ01000008.1"/>
</dbReference>
<dbReference type="EMBL" id="RHHQ01000008">
    <property type="protein sequence ID" value="RNB89449.1"/>
    <property type="molecule type" value="Genomic_DNA"/>
</dbReference>
<sequence length="223" mass="24271">MKRIGKILLGTTIGAILLTGTALAAPKLNLFINGAGYVSDYLGLKVENGSVLVPIDKIAAEFKGNATYDAKTGDVRVTLSDAALLAHQLQRFEDAFRADEPKQALDTWIEGVTERNGSLQYAVFSPELRQKTKAEFDANFWVTGGSSPHMGKIEKLVTKQVNETTLTYSFNYHLIASNYDGLGSAVVTVQKLTTDRGDGWYVTNIKLKNPGDLGIMIGVEQLK</sequence>
<evidence type="ECO:0000313" key="2">
    <source>
        <dbReference type="Proteomes" id="UP000271031"/>
    </source>
</evidence>
<gene>
    <name evidence="1" type="ORF">EDM56_09620</name>
</gene>
<reference evidence="1 2" key="1">
    <citation type="submission" date="2018-10" db="EMBL/GenBank/DDBJ databases">
        <title>Phylogenomics of Brevibacillus.</title>
        <authorList>
            <person name="Dunlap C."/>
        </authorList>
    </citation>
    <scope>NUCLEOTIDE SEQUENCE [LARGE SCALE GENOMIC DNA]</scope>
    <source>
        <strain evidence="1 2">JCM 15716</strain>
    </source>
</reference>
<comment type="caution">
    <text evidence="1">The sequence shown here is derived from an EMBL/GenBank/DDBJ whole genome shotgun (WGS) entry which is preliminary data.</text>
</comment>
<accession>A0A3M8DPL5</accession>
<proteinExistence type="predicted"/>
<evidence type="ECO:0008006" key="3">
    <source>
        <dbReference type="Google" id="ProtNLM"/>
    </source>
</evidence>
<keyword evidence="2" id="KW-1185">Reference proteome</keyword>
<name>A0A3M8DPL5_9BACL</name>